<comment type="similarity">
    <text evidence="1">Belongs to the HAD-like hydrolase superfamily. SerB family.</text>
</comment>
<dbReference type="GO" id="GO:0036424">
    <property type="term" value="F:L-phosphoserine phosphatase activity"/>
    <property type="evidence" value="ECO:0007669"/>
    <property type="project" value="TreeGrafter"/>
</dbReference>
<organism evidence="2 3">
    <name type="scientific">Leptolyngbya boryana NIES-2135</name>
    <dbReference type="NCBI Taxonomy" id="1973484"/>
    <lineage>
        <taxon>Bacteria</taxon>
        <taxon>Bacillati</taxon>
        <taxon>Cyanobacteriota</taxon>
        <taxon>Cyanophyceae</taxon>
        <taxon>Leptolyngbyales</taxon>
        <taxon>Leptolyngbyaceae</taxon>
        <taxon>Leptolyngbya group</taxon>
        <taxon>Leptolyngbya</taxon>
    </lineage>
</organism>
<dbReference type="SUPFAM" id="SSF56784">
    <property type="entry name" value="HAD-like"/>
    <property type="match status" value="1"/>
</dbReference>
<dbReference type="GO" id="GO:0006564">
    <property type="term" value="P:L-serine biosynthetic process"/>
    <property type="evidence" value="ECO:0007669"/>
    <property type="project" value="TreeGrafter"/>
</dbReference>
<dbReference type="InterPro" id="IPR036412">
    <property type="entry name" value="HAD-like_sf"/>
</dbReference>
<dbReference type="Proteomes" id="UP000217895">
    <property type="component" value="Chromosome"/>
</dbReference>
<dbReference type="Gene3D" id="3.40.50.1000">
    <property type="entry name" value="HAD superfamily/HAD-like"/>
    <property type="match status" value="1"/>
</dbReference>
<evidence type="ECO:0000313" key="2">
    <source>
        <dbReference type="EMBL" id="BAY57050.1"/>
    </source>
</evidence>
<dbReference type="PANTHER" id="PTHR43344:SF21">
    <property type="entry name" value="POLYOL PHOSPHATE PHOSPHATASE PYP1"/>
    <property type="match status" value="1"/>
</dbReference>
<reference evidence="2 3" key="1">
    <citation type="submission" date="2017-06" db="EMBL/GenBank/DDBJ databases">
        <title>Genome sequencing of cyanobaciteial culture collection at National Institute for Environmental Studies (NIES).</title>
        <authorList>
            <person name="Hirose Y."/>
            <person name="Shimura Y."/>
            <person name="Fujisawa T."/>
            <person name="Nakamura Y."/>
            <person name="Kawachi M."/>
        </authorList>
    </citation>
    <scope>NUCLEOTIDE SEQUENCE [LARGE SCALE GENOMIC DNA]</scope>
    <source>
        <strain evidence="2 3">NIES-2135</strain>
    </source>
</reference>
<gene>
    <name evidence="2" type="ORF">NIES2135_39140</name>
</gene>
<dbReference type="GO" id="GO:0000287">
    <property type="term" value="F:magnesium ion binding"/>
    <property type="evidence" value="ECO:0007669"/>
    <property type="project" value="TreeGrafter"/>
</dbReference>
<name>A0A1Z4JJZ9_LEPBY</name>
<dbReference type="Pfam" id="PF12710">
    <property type="entry name" value="HAD"/>
    <property type="match status" value="1"/>
</dbReference>
<keyword evidence="2" id="KW-0378">Hydrolase</keyword>
<dbReference type="AlphaFoldDB" id="A0A1Z4JJZ9"/>
<dbReference type="NCBIfam" id="TIGR01488">
    <property type="entry name" value="HAD-SF-IB"/>
    <property type="match status" value="1"/>
</dbReference>
<evidence type="ECO:0000256" key="1">
    <source>
        <dbReference type="ARBA" id="ARBA00009184"/>
    </source>
</evidence>
<dbReference type="InterPro" id="IPR050582">
    <property type="entry name" value="HAD-like_SerB"/>
</dbReference>
<accession>A0A1Z4JJZ9</accession>
<dbReference type="EMBL" id="AP018203">
    <property type="protein sequence ID" value="BAY57050.1"/>
    <property type="molecule type" value="Genomic_DNA"/>
</dbReference>
<proteinExistence type="inferred from homology"/>
<sequence>MKRMVFCDFDGTITVEETFVAMLKRFAPEAAAQVLPEIYSKRVTLRQGVRQMVEAIPSSSYSDIIEFTRPKAIRPGFVELLNFLEQESIPFIVISGGFRGMVEAVLEPFLDRIVAIHAMDIDTTDTCLRLNSPYESGTEIVAKAEIMATYGADETIAIGDSVTDWNLAMAASLVFARPPLTQYLEEQKKPYLAWEDFFEVRTQLKSYLK</sequence>
<dbReference type="PANTHER" id="PTHR43344">
    <property type="entry name" value="PHOSPHOSERINE PHOSPHATASE"/>
    <property type="match status" value="1"/>
</dbReference>
<dbReference type="Gene3D" id="3.90.1470.20">
    <property type="match status" value="1"/>
</dbReference>
<evidence type="ECO:0000313" key="3">
    <source>
        <dbReference type="Proteomes" id="UP000217895"/>
    </source>
</evidence>
<dbReference type="GO" id="GO:0005737">
    <property type="term" value="C:cytoplasm"/>
    <property type="evidence" value="ECO:0007669"/>
    <property type="project" value="TreeGrafter"/>
</dbReference>
<protein>
    <submittedName>
        <fullName evidence="2">HAD-superfamily hydrolase</fullName>
    </submittedName>
</protein>
<keyword evidence="3" id="KW-1185">Reference proteome</keyword>
<dbReference type="InterPro" id="IPR023214">
    <property type="entry name" value="HAD_sf"/>
</dbReference>